<feature type="region of interest" description="Disordered" evidence="2">
    <location>
        <begin position="374"/>
        <end position="420"/>
    </location>
</feature>
<dbReference type="EMBL" id="CP080997">
    <property type="protein sequence ID" value="QZA07328.1"/>
    <property type="molecule type" value="Genomic_DNA"/>
</dbReference>
<proteinExistence type="predicted"/>
<dbReference type="RefSeq" id="WP_220694855.1">
    <property type="nucleotide sequence ID" value="NZ_CP080997.1"/>
</dbReference>
<dbReference type="InterPro" id="IPR019710">
    <property type="entry name" value="DUF4226"/>
</dbReference>
<feature type="coiled-coil region" evidence="1">
    <location>
        <begin position="37"/>
        <end position="64"/>
    </location>
</feature>
<name>A0A9X7WFL3_9MYCO</name>
<organism evidence="3 4">
    <name type="scientific">Mycolicibacter heraklionensis</name>
    <dbReference type="NCBI Taxonomy" id="512402"/>
    <lineage>
        <taxon>Bacteria</taxon>
        <taxon>Bacillati</taxon>
        <taxon>Actinomycetota</taxon>
        <taxon>Actinomycetes</taxon>
        <taxon>Mycobacteriales</taxon>
        <taxon>Mycobacteriaceae</taxon>
        <taxon>Mycolicibacter</taxon>
    </lineage>
</organism>
<dbReference type="Pfam" id="PF10774">
    <property type="entry name" value="DUF4226"/>
    <property type="match status" value="1"/>
</dbReference>
<dbReference type="Proteomes" id="UP000825008">
    <property type="component" value="Chromosome"/>
</dbReference>
<feature type="compositionally biased region" description="Basic residues" evidence="2">
    <location>
        <begin position="375"/>
        <end position="388"/>
    </location>
</feature>
<protein>
    <submittedName>
        <fullName evidence="3">DUF4226 domain-containing protein</fullName>
    </submittedName>
</protein>
<dbReference type="KEGG" id="mher:K3U94_20655"/>
<evidence type="ECO:0000256" key="1">
    <source>
        <dbReference type="SAM" id="Coils"/>
    </source>
</evidence>
<evidence type="ECO:0000313" key="4">
    <source>
        <dbReference type="Proteomes" id="UP000825008"/>
    </source>
</evidence>
<accession>A0A9X7WFL3</accession>
<sequence>MPEERGAFADAARKRETQLAQRLASSVAADQEFEALLRGAVQHNREYRQRLDAIEAEVRQAAATWRGLDTPAGAHQFQQFLTGKAREIYKIVADGLADSRARSQAVQALGGRYTVEGGLRRAPTDGSDPTVHLAGWGRPLSPPPKGPANPSAFDDLLRANDQAVLDAMARVRAARKALDDAAGEAYAHGAGSDEAQQAMTRLPALKKNLADALDELGKIPDYSTIDPASVHLGPDGALSFTYTLAGQKMVVTGALENGTGEIYDQGASNGSGAYFTYHDGKLAASRLLDPGRVTPDDALLQNVIFTAVGAGPAMSAGKAGVEAGWQGMRSLFAREALEAGGGAATGLTADNVLPRAIAQAEIRAQAAADDLAIRHPPHHGYRRRRPHPTPHDSRTRPAGRHSRAPAAGHRSTPSSSTAVRTDVVVARIHAGEPPRSHESAAANLVRAAPHWQRRNCARTVSANCGTVLHRGRTGTRRQLL</sequence>
<keyword evidence="1" id="KW-0175">Coiled coil</keyword>
<evidence type="ECO:0000313" key="3">
    <source>
        <dbReference type="EMBL" id="QZA07328.1"/>
    </source>
</evidence>
<dbReference type="AlphaFoldDB" id="A0A9X7WFL3"/>
<reference evidence="3" key="1">
    <citation type="submission" date="2021-08" db="EMBL/GenBank/DDBJ databases">
        <title>Whole genome sequencing of non-tuberculosis mycobacteria type-strains.</title>
        <authorList>
            <person name="Igarashi Y."/>
            <person name="Osugi A."/>
            <person name="Mitarai S."/>
        </authorList>
    </citation>
    <scope>NUCLEOTIDE SEQUENCE</scope>
    <source>
        <strain evidence="3">JCM 30995</strain>
    </source>
</reference>
<evidence type="ECO:0000256" key="2">
    <source>
        <dbReference type="SAM" id="MobiDB-lite"/>
    </source>
</evidence>
<gene>
    <name evidence="3" type="ORF">K3U94_20655</name>
</gene>